<gene>
    <name evidence="1" type="ORF">GHA01_19700</name>
</gene>
<evidence type="ECO:0000313" key="1">
    <source>
        <dbReference type="EMBL" id="GEC64121.1"/>
    </source>
</evidence>
<proteinExistence type="predicted"/>
<sequence>MNFNPALIQPSDARSGMMSVKDLEGLRKALEAGYGTDVSQLTGGAALRIQSLDMTMQSTIQSNEDFRLFNMLLKQGAGATVDEWTEQDSVGGFLGGSTNSEMGNIPNSVGDYNRRVGMVKFLMTQRQVSFVQTLQNTISDSQAVEQNNGALQLLTDAEYLSFSGDSAVVPTEFDGIEAQIRYGVAAGQVDPGNILDCRGQQLASVNLVNKAAAKVAGYGNFGRATNLFCSYNTQADFDTNLDPAYRVPLTGVSDGGLKLGAPVNGIRTSFGNISNDPDVFIPDSEMQQPFEVIYPAIAAAQASIAPSAVTPVALADADVSSQFTAAQAGNYYYLVAGVNASGQSTGVISAQVAIASGMGATLTIKRSTGAQETGYAIYRSRQNGPGVVAGSVPGQGSDFRLVCRIPCAGATTVWTDLNQDIPGTSKAFLLPMRPGNSAVVWRQLLPMIKFPLYPTNQAVIPWAQMLFGYLRLSKRKQIAVFKNILSNNDVWRPHANS</sequence>
<accession>A0ABQ0SFW9</accession>
<dbReference type="EMBL" id="BJNN01000108">
    <property type="protein sequence ID" value="GEC64121.1"/>
    <property type="molecule type" value="Genomic_DNA"/>
</dbReference>
<evidence type="ECO:0008006" key="3">
    <source>
        <dbReference type="Google" id="ProtNLM"/>
    </source>
</evidence>
<keyword evidence="2" id="KW-1185">Reference proteome</keyword>
<dbReference type="Proteomes" id="UP000319478">
    <property type="component" value="Unassembled WGS sequence"/>
</dbReference>
<evidence type="ECO:0000313" key="2">
    <source>
        <dbReference type="Proteomes" id="UP000319478"/>
    </source>
</evidence>
<organism evidence="1 2">
    <name type="scientific">Novacetimonas hansenii</name>
    <name type="common">Komagataeibacter hansenii</name>
    <dbReference type="NCBI Taxonomy" id="436"/>
    <lineage>
        <taxon>Bacteria</taxon>
        <taxon>Pseudomonadati</taxon>
        <taxon>Pseudomonadota</taxon>
        <taxon>Alphaproteobacteria</taxon>
        <taxon>Acetobacterales</taxon>
        <taxon>Acetobacteraceae</taxon>
        <taxon>Novacetimonas</taxon>
    </lineage>
</organism>
<name>A0ABQ0SFW9_NOVHA</name>
<dbReference type="RefSeq" id="WP_048859020.1">
    <property type="nucleotide sequence ID" value="NZ_BJNN01000108.1"/>
</dbReference>
<reference evidence="1 2" key="1">
    <citation type="submission" date="2019-06" db="EMBL/GenBank/DDBJ databases">
        <title>Whole genome shotgun sequence of Komagataeibacter hansenii NBRC 14820.</title>
        <authorList>
            <person name="Hosoyama A."/>
            <person name="Uohara A."/>
            <person name="Ohji S."/>
            <person name="Ichikawa N."/>
        </authorList>
    </citation>
    <scope>NUCLEOTIDE SEQUENCE [LARGE SCALE GENOMIC DNA]</scope>
    <source>
        <strain evidence="1 2">NBRC 14820</strain>
    </source>
</reference>
<comment type="caution">
    <text evidence="1">The sequence shown here is derived from an EMBL/GenBank/DDBJ whole genome shotgun (WGS) entry which is preliminary data.</text>
</comment>
<protein>
    <recommendedName>
        <fullName evidence="3">Major capsid protein</fullName>
    </recommendedName>
</protein>